<feature type="transmembrane region" description="Helical" evidence="13">
    <location>
        <begin position="498"/>
        <end position="524"/>
    </location>
</feature>
<feature type="transmembrane region" description="Helical" evidence="13">
    <location>
        <begin position="702"/>
        <end position="724"/>
    </location>
</feature>
<dbReference type="SUPFAM" id="SSF50037">
    <property type="entry name" value="C-terminal domain of transcriptional repressors"/>
    <property type="match status" value="1"/>
</dbReference>
<comment type="caution">
    <text evidence="15">The sequence shown here is derived from an EMBL/GenBank/DDBJ whole genome shotgun (WGS) entry which is preliminary data.</text>
</comment>
<comment type="similarity">
    <text evidence="13">Belongs to the TRAFAC class TrmE-Era-EngA-EngB-Septin-like GTPase superfamily. FeoB GTPase (TC 9.A.8) family.</text>
</comment>
<evidence type="ECO:0000256" key="4">
    <source>
        <dbReference type="ARBA" id="ARBA00022496"/>
    </source>
</evidence>
<dbReference type="InterPro" id="IPR003373">
    <property type="entry name" value="Fe2_transport_prot-B"/>
</dbReference>
<keyword evidence="5 13" id="KW-0812">Transmembrane</keyword>
<dbReference type="SUPFAM" id="SSF52540">
    <property type="entry name" value="P-loop containing nucleoside triphosphate hydrolases"/>
    <property type="match status" value="1"/>
</dbReference>
<keyword evidence="6" id="KW-0547">Nucleotide-binding</keyword>
<accession>A0ABT7U6V2</accession>
<keyword evidence="9" id="KW-0406">Ion transport</keyword>
<evidence type="ECO:0000256" key="8">
    <source>
        <dbReference type="ARBA" id="ARBA00023004"/>
    </source>
</evidence>
<evidence type="ECO:0000256" key="13">
    <source>
        <dbReference type="RuleBase" id="RU362098"/>
    </source>
</evidence>
<dbReference type="NCBIfam" id="TIGR00437">
    <property type="entry name" value="feoB"/>
    <property type="match status" value="1"/>
</dbReference>
<protein>
    <recommendedName>
        <fullName evidence="12 13">Ferrous iron transport protein B</fullName>
    </recommendedName>
</protein>
<evidence type="ECO:0000313" key="15">
    <source>
        <dbReference type="EMBL" id="MDM8146262.1"/>
    </source>
</evidence>
<evidence type="ECO:0000256" key="3">
    <source>
        <dbReference type="ARBA" id="ARBA00022475"/>
    </source>
</evidence>
<dbReference type="Proteomes" id="UP001228403">
    <property type="component" value="Unassembled WGS sequence"/>
</dbReference>
<dbReference type="InterPro" id="IPR050860">
    <property type="entry name" value="FeoB_GTPase"/>
</dbReference>
<dbReference type="InterPro" id="IPR011642">
    <property type="entry name" value="Gate_dom"/>
</dbReference>
<dbReference type="Gene3D" id="2.30.30.90">
    <property type="match status" value="1"/>
</dbReference>
<feature type="transmembrane region" description="Helical" evidence="13">
    <location>
        <begin position="464"/>
        <end position="486"/>
    </location>
</feature>
<feature type="transmembrane region" description="Helical" evidence="13">
    <location>
        <begin position="588"/>
        <end position="609"/>
    </location>
</feature>
<proteinExistence type="inferred from homology"/>
<name>A0ABT7U6V2_9BACE</name>
<evidence type="ECO:0000256" key="2">
    <source>
        <dbReference type="ARBA" id="ARBA00022448"/>
    </source>
</evidence>
<dbReference type="InterPro" id="IPR038157">
    <property type="entry name" value="FeoA_core_dom"/>
</dbReference>
<dbReference type="PANTHER" id="PTHR43185:SF1">
    <property type="entry name" value="FE(2+) TRANSPORTER FEOB"/>
    <property type="match status" value="1"/>
</dbReference>
<keyword evidence="8 13" id="KW-0408">Iron</keyword>
<dbReference type="PANTHER" id="PTHR43185">
    <property type="entry name" value="FERROUS IRON TRANSPORT PROTEIN B"/>
    <property type="match status" value="1"/>
</dbReference>
<keyword evidence="4 13" id="KW-0410">Iron transport</keyword>
<keyword evidence="11 13" id="KW-0472">Membrane</keyword>
<reference evidence="16" key="1">
    <citation type="submission" date="2023-07" db="EMBL/GenBank/DDBJ databases">
        <title>Identification and characterization of horizontal gene transfer across gut microbiota members of farm animals based on homology search.</title>
        <authorList>
            <person name="Schwarzerova J."/>
            <person name="Nykrynova M."/>
            <person name="Jureckova K."/>
            <person name="Cejkova D."/>
            <person name="Rychlik I."/>
        </authorList>
    </citation>
    <scope>NUCLEOTIDE SEQUENCE [LARGE SCALE GENOMIC DNA]</scope>
    <source>
        <strain evidence="16">ET4</strain>
    </source>
</reference>
<comment type="function">
    <text evidence="13">Probable transporter of a GTP-driven Fe(2+) uptake system.</text>
</comment>
<dbReference type="SMART" id="SM00899">
    <property type="entry name" value="FeoA"/>
    <property type="match status" value="1"/>
</dbReference>
<dbReference type="PROSITE" id="PS51711">
    <property type="entry name" value="G_FEOB"/>
    <property type="match status" value="1"/>
</dbReference>
<feature type="transmembrane region" description="Helical" evidence="13">
    <location>
        <begin position="415"/>
        <end position="444"/>
    </location>
</feature>
<feature type="domain" description="FeoB-type G" evidence="14">
    <location>
        <begin position="122"/>
        <end position="284"/>
    </location>
</feature>
<dbReference type="InterPro" id="IPR030389">
    <property type="entry name" value="G_FEOB_dom"/>
</dbReference>
<evidence type="ECO:0000256" key="12">
    <source>
        <dbReference type="NCBIfam" id="TIGR00437"/>
    </source>
</evidence>
<evidence type="ECO:0000256" key="7">
    <source>
        <dbReference type="ARBA" id="ARBA00022989"/>
    </source>
</evidence>
<dbReference type="InterPro" id="IPR008988">
    <property type="entry name" value="Transcriptional_repressor_C"/>
</dbReference>
<evidence type="ECO:0000256" key="1">
    <source>
        <dbReference type="ARBA" id="ARBA00004651"/>
    </source>
</evidence>
<evidence type="ECO:0000256" key="11">
    <source>
        <dbReference type="ARBA" id="ARBA00023136"/>
    </source>
</evidence>
<sequence>MKLTEVKNDECVFIAQIEGSGSFRARLGEMGFVKGQQIKRLFASPVGNPIVFEIMGSKVALRSQEAASIDVVYHAEEIPDSESISSSINSSESSFQIKHKAAHCHCESKKKVQATFEHTHDVVTLALVGNPNCGKTSLFNAASGGHERTGNYSGVTVSSVIGNFEFKGRKIRLIDLPGTYSLRAFSPEEAYVAHELESGKIDAVINVLDATNLERNLLLTMQLKERNLPLIGALNMFDEVEKSQSFVDIPALEKKLGMRLIPTVARSKRGIETLIEEAVKLADQHQASCVENRSCTHDKPKECQHSFETPTTEHHEACPCKQREEDDAVRYARIRMLLQDVYQRKKGKADQTTTLLDRIFASKWIAYPMFFVLMWFIFWATFVIGAYPADWIDQGISWIGTLLEGNMGEGPLRDLIIDGIIGGVGSVIVFLPNILILYFFITILEDSGYLARASMLADPILNRLGLHGKSFIPMLMGFGCNVPAVMATRTIENHKSRLVTMLVIPMMSCSARIPVYVVFAGAFFAAYASWVMFGLYLFGLLMAVLVAWVFNRIYHPEQDTHFVMEIPPYRLPNWKGVFRHTWEKGRQYLHKMGGIILVASIVIWALGYFPRPDREMSPAEAQEQSLMGQIGHAIEPVIKPLGYDWRMGVGIMAGVGAKELMVTTLGVLYNSPEEDSEVGSAEEASQTRLASALQTHTTPEAALSYMVFALLYFPCLATIAAIAGESGKWKWALITAGYTTGLAYVVAFLVYRLALFL</sequence>
<evidence type="ECO:0000259" key="14">
    <source>
        <dbReference type="PROSITE" id="PS51711"/>
    </source>
</evidence>
<evidence type="ECO:0000256" key="10">
    <source>
        <dbReference type="ARBA" id="ARBA00023134"/>
    </source>
</evidence>
<evidence type="ECO:0000256" key="9">
    <source>
        <dbReference type="ARBA" id="ARBA00023065"/>
    </source>
</evidence>
<dbReference type="Gene3D" id="3.40.50.300">
    <property type="entry name" value="P-loop containing nucleotide triphosphate hydrolases"/>
    <property type="match status" value="1"/>
</dbReference>
<keyword evidence="3" id="KW-1003">Cell membrane</keyword>
<dbReference type="Pfam" id="PF07670">
    <property type="entry name" value="Gate"/>
    <property type="match status" value="2"/>
</dbReference>
<feature type="transmembrane region" description="Helical" evidence="13">
    <location>
        <begin position="530"/>
        <end position="550"/>
    </location>
</feature>
<evidence type="ECO:0000313" key="16">
    <source>
        <dbReference type="Proteomes" id="UP001228403"/>
    </source>
</evidence>
<feature type="transmembrane region" description="Helical" evidence="13">
    <location>
        <begin position="731"/>
        <end position="754"/>
    </location>
</feature>
<keyword evidence="10 13" id="KW-0342">GTP-binding</keyword>
<dbReference type="Pfam" id="PF07664">
    <property type="entry name" value="FeoB_C"/>
    <property type="match status" value="1"/>
</dbReference>
<comment type="subcellular location">
    <subcellularLocation>
        <location evidence="13">Cell inner membrane</location>
        <topology evidence="13">Multi-pass membrane protein</topology>
    </subcellularLocation>
    <subcellularLocation>
        <location evidence="1">Cell membrane</location>
        <topology evidence="1">Multi-pass membrane protein</topology>
    </subcellularLocation>
</comment>
<dbReference type="InterPro" id="IPR027417">
    <property type="entry name" value="P-loop_NTPase"/>
</dbReference>
<dbReference type="InterPro" id="IPR007167">
    <property type="entry name" value="Fe-transptr_FeoA-like"/>
</dbReference>
<dbReference type="EMBL" id="JAUDCF010000026">
    <property type="protein sequence ID" value="MDM8146262.1"/>
    <property type="molecule type" value="Genomic_DNA"/>
</dbReference>
<dbReference type="Pfam" id="PF04023">
    <property type="entry name" value="FeoA"/>
    <property type="match status" value="1"/>
</dbReference>
<dbReference type="CDD" id="cd01879">
    <property type="entry name" value="FeoB"/>
    <property type="match status" value="1"/>
</dbReference>
<dbReference type="InterPro" id="IPR011640">
    <property type="entry name" value="Fe2_transport_prot_B_C"/>
</dbReference>
<evidence type="ECO:0000256" key="5">
    <source>
        <dbReference type="ARBA" id="ARBA00022692"/>
    </source>
</evidence>
<keyword evidence="16" id="KW-1185">Reference proteome</keyword>
<gene>
    <name evidence="15" type="primary">feoB</name>
    <name evidence="15" type="ORF">QUW02_10080</name>
</gene>
<keyword evidence="7 13" id="KW-1133">Transmembrane helix</keyword>
<dbReference type="Pfam" id="PF02421">
    <property type="entry name" value="FeoB_N"/>
    <property type="match status" value="1"/>
</dbReference>
<feature type="transmembrane region" description="Helical" evidence="13">
    <location>
        <begin position="364"/>
        <end position="387"/>
    </location>
</feature>
<evidence type="ECO:0000256" key="6">
    <source>
        <dbReference type="ARBA" id="ARBA00022741"/>
    </source>
</evidence>
<organism evidence="15 16">
    <name type="scientific">Bacteroides eggerthii</name>
    <dbReference type="NCBI Taxonomy" id="28111"/>
    <lineage>
        <taxon>Bacteria</taxon>
        <taxon>Pseudomonadati</taxon>
        <taxon>Bacteroidota</taxon>
        <taxon>Bacteroidia</taxon>
        <taxon>Bacteroidales</taxon>
        <taxon>Bacteroidaceae</taxon>
        <taxon>Bacteroides</taxon>
    </lineage>
</organism>
<keyword evidence="2 13" id="KW-0813">Transport</keyword>